<reference evidence="1" key="1">
    <citation type="submission" date="2022-07" db="EMBL/GenBank/DDBJ databases">
        <title>Genome Sequence of Phlebia brevispora.</title>
        <authorList>
            <person name="Buettner E."/>
        </authorList>
    </citation>
    <scope>NUCLEOTIDE SEQUENCE</scope>
    <source>
        <strain evidence="1">MPL23</strain>
    </source>
</reference>
<dbReference type="Proteomes" id="UP001148662">
    <property type="component" value="Unassembled WGS sequence"/>
</dbReference>
<evidence type="ECO:0000313" key="2">
    <source>
        <dbReference type="Proteomes" id="UP001148662"/>
    </source>
</evidence>
<protein>
    <submittedName>
        <fullName evidence="1">Uncharacterized protein</fullName>
    </submittedName>
</protein>
<evidence type="ECO:0000313" key="1">
    <source>
        <dbReference type="EMBL" id="KAJ3559505.1"/>
    </source>
</evidence>
<name>A0ACC1TEV2_9APHY</name>
<gene>
    <name evidence="1" type="ORF">NM688_g308</name>
</gene>
<proteinExistence type="predicted"/>
<keyword evidence="2" id="KW-1185">Reference proteome</keyword>
<organism evidence="1 2">
    <name type="scientific">Phlebia brevispora</name>
    <dbReference type="NCBI Taxonomy" id="194682"/>
    <lineage>
        <taxon>Eukaryota</taxon>
        <taxon>Fungi</taxon>
        <taxon>Dikarya</taxon>
        <taxon>Basidiomycota</taxon>
        <taxon>Agaricomycotina</taxon>
        <taxon>Agaricomycetes</taxon>
        <taxon>Polyporales</taxon>
        <taxon>Meruliaceae</taxon>
        <taxon>Phlebia</taxon>
    </lineage>
</organism>
<sequence length="135" mass="14168">MPLATAVQQWLRQLPPSSRGLVTESCSAGIMGALELSSDNTAPPISSNIVIPFLPFVPAAALSVLSQDVGLIITTLLGGVLPKTTGGINSTRVPTIAILSRPVPGIPIPHQCSLKAMVSYDTFIPVVIVELRHIH</sequence>
<comment type="caution">
    <text evidence="1">The sequence shown here is derived from an EMBL/GenBank/DDBJ whole genome shotgun (WGS) entry which is preliminary data.</text>
</comment>
<accession>A0ACC1TEV2</accession>
<dbReference type="EMBL" id="JANHOG010000022">
    <property type="protein sequence ID" value="KAJ3559505.1"/>
    <property type="molecule type" value="Genomic_DNA"/>
</dbReference>